<gene>
    <name evidence="1" type="ORF">BDY19DRAFT_351324</name>
</gene>
<dbReference type="Proteomes" id="UP001055072">
    <property type="component" value="Unassembled WGS sequence"/>
</dbReference>
<comment type="caution">
    <text evidence="1">The sequence shown here is derived from an EMBL/GenBank/DDBJ whole genome shotgun (WGS) entry which is preliminary data.</text>
</comment>
<evidence type="ECO:0000313" key="2">
    <source>
        <dbReference type="Proteomes" id="UP001055072"/>
    </source>
</evidence>
<proteinExistence type="predicted"/>
<protein>
    <submittedName>
        <fullName evidence="1">Uncharacterized protein</fullName>
    </submittedName>
</protein>
<keyword evidence="2" id="KW-1185">Reference proteome</keyword>
<organism evidence="1 2">
    <name type="scientific">Irpex rosettiformis</name>
    <dbReference type="NCBI Taxonomy" id="378272"/>
    <lineage>
        <taxon>Eukaryota</taxon>
        <taxon>Fungi</taxon>
        <taxon>Dikarya</taxon>
        <taxon>Basidiomycota</taxon>
        <taxon>Agaricomycotina</taxon>
        <taxon>Agaricomycetes</taxon>
        <taxon>Polyporales</taxon>
        <taxon>Irpicaceae</taxon>
        <taxon>Irpex</taxon>
    </lineage>
</organism>
<dbReference type="EMBL" id="MU274923">
    <property type="protein sequence ID" value="KAI0086575.1"/>
    <property type="molecule type" value="Genomic_DNA"/>
</dbReference>
<evidence type="ECO:0000313" key="1">
    <source>
        <dbReference type="EMBL" id="KAI0086575.1"/>
    </source>
</evidence>
<name>A0ACB8TX24_9APHY</name>
<accession>A0ACB8TX24</accession>
<reference evidence="1" key="1">
    <citation type="journal article" date="2021" name="Environ. Microbiol.">
        <title>Gene family expansions and transcriptome signatures uncover fungal adaptations to wood decay.</title>
        <authorList>
            <person name="Hage H."/>
            <person name="Miyauchi S."/>
            <person name="Viragh M."/>
            <person name="Drula E."/>
            <person name="Min B."/>
            <person name="Chaduli D."/>
            <person name="Navarro D."/>
            <person name="Favel A."/>
            <person name="Norest M."/>
            <person name="Lesage-Meessen L."/>
            <person name="Balint B."/>
            <person name="Merenyi Z."/>
            <person name="de Eugenio L."/>
            <person name="Morin E."/>
            <person name="Martinez A.T."/>
            <person name="Baldrian P."/>
            <person name="Stursova M."/>
            <person name="Martinez M.J."/>
            <person name="Novotny C."/>
            <person name="Magnuson J.K."/>
            <person name="Spatafora J.W."/>
            <person name="Maurice S."/>
            <person name="Pangilinan J."/>
            <person name="Andreopoulos W."/>
            <person name="LaButti K."/>
            <person name="Hundley H."/>
            <person name="Na H."/>
            <person name="Kuo A."/>
            <person name="Barry K."/>
            <person name="Lipzen A."/>
            <person name="Henrissat B."/>
            <person name="Riley R."/>
            <person name="Ahrendt S."/>
            <person name="Nagy L.G."/>
            <person name="Grigoriev I.V."/>
            <person name="Martin F."/>
            <person name="Rosso M.N."/>
        </authorList>
    </citation>
    <scope>NUCLEOTIDE SEQUENCE</scope>
    <source>
        <strain evidence="1">CBS 384.51</strain>
    </source>
</reference>
<sequence length="125" mass="14063">MSLASEVRKETIGNYIQFSANAMYIFECILIFPQEVNAIWARKWSTTTWLYVSARYTSLLYAILVLCPVSDYEVSSSMLADQGVSYSICVVELCIRCIHTYCSTIGSNSMLRTILSTPSFCPVGR</sequence>